<dbReference type="GO" id="GO:0032259">
    <property type="term" value="P:methylation"/>
    <property type="evidence" value="ECO:0007669"/>
    <property type="project" value="UniProtKB-KW"/>
</dbReference>
<name>A0ABU8G1T9_9BACI</name>
<dbReference type="PANTHER" id="PTHR43667:SF2">
    <property type="entry name" value="FATTY ACID C-METHYL TRANSFERASE"/>
    <property type="match status" value="1"/>
</dbReference>
<comment type="caution">
    <text evidence="2">The sequence shown here is derived from an EMBL/GenBank/DDBJ whole genome shotgun (WGS) entry which is preliminary data.</text>
</comment>
<dbReference type="InterPro" id="IPR041698">
    <property type="entry name" value="Methyltransf_25"/>
</dbReference>
<evidence type="ECO:0000313" key="3">
    <source>
        <dbReference type="Proteomes" id="UP001367922"/>
    </source>
</evidence>
<dbReference type="GO" id="GO:0008168">
    <property type="term" value="F:methyltransferase activity"/>
    <property type="evidence" value="ECO:0007669"/>
    <property type="project" value="UniProtKB-KW"/>
</dbReference>
<feature type="domain" description="Methyltransferase" evidence="1">
    <location>
        <begin position="53"/>
        <end position="152"/>
    </location>
</feature>
<dbReference type="CDD" id="cd02440">
    <property type="entry name" value="AdoMet_MTases"/>
    <property type="match status" value="1"/>
</dbReference>
<dbReference type="InterPro" id="IPR050723">
    <property type="entry name" value="CFA/CMAS"/>
</dbReference>
<evidence type="ECO:0000259" key="1">
    <source>
        <dbReference type="Pfam" id="PF13649"/>
    </source>
</evidence>
<keyword evidence="2" id="KW-0808">Transferase</keyword>
<dbReference type="EC" id="2.1.-.-" evidence="2"/>
<gene>
    <name evidence="2" type="ORF">WAX78_22855</name>
</gene>
<keyword evidence="3" id="KW-1185">Reference proteome</keyword>
<dbReference type="Gene3D" id="3.40.50.150">
    <property type="entry name" value="Vaccinia Virus protein VP39"/>
    <property type="match status" value="1"/>
</dbReference>
<organism evidence="2 3">
    <name type="scientific">Bacillus yunxiaonensis</name>
    <dbReference type="NCBI Taxonomy" id="3127665"/>
    <lineage>
        <taxon>Bacteria</taxon>
        <taxon>Bacillati</taxon>
        <taxon>Bacillota</taxon>
        <taxon>Bacilli</taxon>
        <taxon>Bacillales</taxon>
        <taxon>Bacillaceae</taxon>
        <taxon>Bacillus</taxon>
    </lineage>
</organism>
<evidence type="ECO:0000313" key="2">
    <source>
        <dbReference type="EMBL" id="MEI4832230.1"/>
    </source>
</evidence>
<reference evidence="2 3" key="1">
    <citation type="submission" date="2024-01" db="EMBL/GenBank/DDBJ databases">
        <title>Seven novel Bacillus-like species.</title>
        <authorList>
            <person name="Liu G."/>
        </authorList>
    </citation>
    <scope>NUCLEOTIDE SEQUENCE [LARGE SCALE GENOMIC DNA]</scope>
    <source>
        <strain evidence="2 3">FJAT-53711</strain>
    </source>
</reference>
<dbReference type="RefSeq" id="WP_336484362.1">
    <property type="nucleotide sequence ID" value="NZ_JBAWSV010000011.1"/>
</dbReference>
<sequence>MNRTQYIRQKEKKYHEHCYANYKLFEEGSWLHRPVSGVIEMMNLFKEQQYVTVLDLGCGVGRNSMPIAQKIKTGKVVCVDLLSSALHRLKQYSYDFGVADCIQSVESTIEHYQITANEYEYIVAVSSLEHVPSKSELENVLHNMKTGTKDKGINYIVMNSSVEEIDMDTNVKLDPLFEVNLATEEMLYMLRKIYIGWEELRVVVKPLEYRIVRDERHVLLRTNAITFCVRKKFENA</sequence>
<proteinExistence type="predicted"/>
<keyword evidence="2" id="KW-0489">Methyltransferase</keyword>
<dbReference type="EMBL" id="JBAWSV010000011">
    <property type="protein sequence ID" value="MEI4832230.1"/>
    <property type="molecule type" value="Genomic_DNA"/>
</dbReference>
<dbReference type="SUPFAM" id="SSF53335">
    <property type="entry name" value="S-adenosyl-L-methionine-dependent methyltransferases"/>
    <property type="match status" value="1"/>
</dbReference>
<dbReference type="Pfam" id="PF13649">
    <property type="entry name" value="Methyltransf_25"/>
    <property type="match status" value="1"/>
</dbReference>
<dbReference type="Proteomes" id="UP001367922">
    <property type="component" value="Unassembled WGS sequence"/>
</dbReference>
<dbReference type="PANTHER" id="PTHR43667">
    <property type="entry name" value="CYCLOPROPANE-FATTY-ACYL-PHOSPHOLIPID SYNTHASE"/>
    <property type="match status" value="1"/>
</dbReference>
<dbReference type="InterPro" id="IPR029063">
    <property type="entry name" value="SAM-dependent_MTases_sf"/>
</dbReference>
<accession>A0ABU8G1T9</accession>
<protein>
    <submittedName>
        <fullName evidence="2">Class I SAM-dependent methyltransferase</fullName>
        <ecNumber evidence="2">2.1.-.-</ecNumber>
    </submittedName>
</protein>